<keyword evidence="1" id="KW-0472">Membrane</keyword>
<sequence length="339" mass="35778">MSAFLTAVQRLIRDSLRVWWVLLRMMVPIMIAVKVAAEMGAIPYIAAAFAPVMDLAGLPAEVGVVWAAACLTTIYGAAAVLPTVLPDVSLTVAQMTVLGTMILVAHSLPVEGRVCQRAGAGIIFQTLLRLGAGLLFGIVLNAVYSGLGVLQEPVTISWLPEADPDAGWMGWAADSAVGLGWIYLIILAIMAGMALLDAVGANRLLTRLLSPLLRVMGIGEKAVPLTVIGVLLGISYGGGLIIREVERGGLSRRDVLLSISFMALCHSLIEDSLIIMALGGHWSGVIIGRLVLTLVVIAVLARIIHRMSDETLARLFLSRVKIPDPAPETAAATSAPTAR</sequence>
<comment type="caution">
    <text evidence="2">The sequence shown here is derived from an EMBL/GenBank/DDBJ whole genome shotgun (WGS) entry which is preliminary data.</text>
</comment>
<reference evidence="2 3" key="1">
    <citation type="journal article" date="2013" name="Genome Announc.">
        <title>Draft Genome Sequence of an Alphaproteobacterium, Caenispirillum salinarum AK4(T), Isolated from a Solar Saltern.</title>
        <authorList>
            <person name="Khatri I."/>
            <person name="Singh A."/>
            <person name="Korpole S."/>
            <person name="Pinnaka A.K."/>
            <person name="Subramanian S."/>
        </authorList>
    </citation>
    <scope>NUCLEOTIDE SEQUENCE [LARGE SCALE GENOMIC DNA]</scope>
    <source>
        <strain evidence="2 3">AK4</strain>
    </source>
</reference>
<dbReference type="OrthoDB" id="9797308at2"/>
<dbReference type="eggNOG" id="COG3366">
    <property type="taxonomic scope" value="Bacteria"/>
</dbReference>
<feature type="transmembrane region" description="Helical" evidence="1">
    <location>
        <begin position="284"/>
        <end position="304"/>
    </location>
</feature>
<keyword evidence="3" id="KW-1185">Reference proteome</keyword>
<feature type="transmembrane region" description="Helical" evidence="1">
    <location>
        <begin position="255"/>
        <end position="278"/>
    </location>
</feature>
<dbReference type="EMBL" id="ANHY01000002">
    <property type="protein sequence ID" value="EKV32900.1"/>
    <property type="molecule type" value="Genomic_DNA"/>
</dbReference>
<dbReference type="AlphaFoldDB" id="K9H3N9"/>
<feature type="transmembrane region" description="Helical" evidence="1">
    <location>
        <begin position="122"/>
        <end position="144"/>
    </location>
</feature>
<dbReference type="STRING" id="1238182.C882_1738"/>
<feature type="transmembrane region" description="Helical" evidence="1">
    <location>
        <begin position="181"/>
        <end position="202"/>
    </location>
</feature>
<accession>K9H3N9</accession>
<feature type="transmembrane region" description="Helical" evidence="1">
    <location>
        <begin position="65"/>
        <end position="85"/>
    </location>
</feature>
<dbReference type="PATRIC" id="fig|1238182.3.peg.276"/>
<evidence type="ECO:0000313" key="3">
    <source>
        <dbReference type="Proteomes" id="UP000009881"/>
    </source>
</evidence>
<name>K9H3N9_9PROT</name>
<dbReference type="Proteomes" id="UP000009881">
    <property type="component" value="Unassembled WGS sequence"/>
</dbReference>
<proteinExistence type="predicted"/>
<dbReference type="RefSeq" id="WP_009538727.1">
    <property type="nucleotide sequence ID" value="NZ_ANHY01000002.1"/>
</dbReference>
<keyword evidence="1" id="KW-0812">Transmembrane</keyword>
<evidence type="ECO:0000256" key="1">
    <source>
        <dbReference type="SAM" id="Phobius"/>
    </source>
</evidence>
<organism evidence="2 3">
    <name type="scientific">Caenispirillum salinarum AK4</name>
    <dbReference type="NCBI Taxonomy" id="1238182"/>
    <lineage>
        <taxon>Bacteria</taxon>
        <taxon>Pseudomonadati</taxon>
        <taxon>Pseudomonadota</taxon>
        <taxon>Alphaproteobacteria</taxon>
        <taxon>Rhodospirillales</taxon>
        <taxon>Novispirillaceae</taxon>
        <taxon>Caenispirillum</taxon>
    </lineage>
</organism>
<feature type="transmembrane region" description="Helical" evidence="1">
    <location>
        <begin position="92"/>
        <end position="110"/>
    </location>
</feature>
<feature type="transmembrane region" description="Helical" evidence="1">
    <location>
        <begin position="21"/>
        <end position="45"/>
    </location>
</feature>
<keyword evidence="1" id="KW-1133">Transmembrane helix</keyword>
<gene>
    <name evidence="2" type="ORF">C882_1738</name>
</gene>
<evidence type="ECO:0000313" key="2">
    <source>
        <dbReference type="EMBL" id="EKV32900.1"/>
    </source>
</evidence>
<protein>
    <submittedName>
        <fullName evidence="2">Putative membrane protein</fullName>
    </submittedName>
</protein>
<feature type="transmembrane region" description="Helical" evidence="1">
    <location>
        <begin position="222"/>
        <end position="243"/>
    </location>
</feature>